<feature type="compositionally biased region" description="Low complexity" evidence="1">
    <location>
        <begin position="102"/>
        <end position="119"/>
    </location>
</feature>
<feature type="compositionally biased region" description="Polar residues" evidence="1">
    <location>
        <begin position="72"/>
        <end position="86"/>
    </location>
</feature>
<feature type="region of interest" description="Disordered" evidence="1">
    <location>
        <begin position="310"/>
        <end position="363"/>
    </location>
</feature>
<keyword evidence="3" id="KW-1185">Reference proteome</keyword>
<dbReference type="AlphaFoldDB" id="A0A9P9WQZ1"/>
<dbReference type="EMBL" id="JAFIMR010000008">
    <property type="protein sequence ID" value="KAI1875373.1"/>
    <property type="molecule type" value="Genomic_DNA"/>
</dbReference>
<feature type="region of interest" description="Disordered" evidence="1">
    <location>
        <begin position="871"/>
        <end position="937"/>
    </location>
</feature>
<reference evidence="2" key="1">
    <citation type="submission" date="2021-03" db="EMBL/GenBank/DDBJ databases">
        <title>Revisited historic fungal species revealed as producer of novel bioactive compounds through whole genome sequencing and comparative genomics.</title>
        <authorList>
            <person name="Vignolle G.A."/>
            <person name="Hochenegger N."/>
            <person name="Mach R.L."/>
            <person name="Mach-Aigner A.R."/>
            <person name="Javad Rahimi M."/>
            <person name="Salim K.A."/>
            <person name="Chan C.M."/>
            <person name="Lim L.B.L."/>
            <person name="Cai F."/>
            <person name="Druzhinina I.S."/>
            <person name="U'Ren J.M."/>
            <person name="Derntl C."/>
        </authorList>
    </citation>
    <scope>NUCLEOTIDE SEQUENCE</scope>
    <source>
        <strain evidence="2">TUCIM 5799</strain>
    </source>
</reference>
<name>A0A9P9WQZ1_9PEZI</name>
<feature type="compositionally biased region" description="Basic and acidic residues" evidence="1">
    <location>
        <begin position="639"/>
        <end position="655"/>
    </location>
</feature>
<accession>A0A9P9WQZ1</accession>
<proteinExistence type="predicted"/>
<feature type="compositionally biased region" description="Low complexity" evidence="1">
    <location>
        <begin position="479"/>
        <end position="505"/>
    </location>
</feature>
<feature type="compositionally biased region" description="Basic and acidic residues" evidence="1">
    <location>
        <begin position="180"/>
        <end position="201"/>
    </location>
</feature>
<feature type="compositionally biased region" description="Low complexity" evidence="1">
    <location>
        <begin position="19"/>
        <end position="35"/>
    </location>
</feature>
<feature type="region of interest" description="Disordered" evidence="1">
    <location>
        <begin position="953"/>
        <end position="1026"/>
    </location>
</feature>
<feature type="region of interest" description="Disordered" evidence="1">
    <location>
        <begin position="624"/>
        <end position="655"/>
    </location>
</feature>
<evidence type="ECO:0000313" key="3">
    <source>
        <dbReference type="Proteomes" id="UP000829685"/>
    </source>
</evidence>
<feature type="compositionally biased region" description="Low complexity" evidence="1">
    <location>
        <begin position="983"/>
        <end position="995"/>
    </location>
</feature>
<feature type="compositionally biased region" description="Low complexity" evidence="1">
    <location>
        <begin position="558"/>
        <end position="571"/>
    </location>
</feature>
<feature type="region of interest" description="Disordered" evidence="1">
    <location>
        <begin position="393"/>
        <end position="416"/>
    </location>
</feature>
<feature type="compositionally biased region" description="Basic and acidic residues" evidence="1">
    <location>
        <begin position="722"/>
        <end position="745"/>
    </location>
</feature>
<evidence type="ECO:0000313" key="2">
    <source>
        <dbReference type="EMBL" id="KAI1875373.1"/>
    </source>
</evidence>
<feature type="region of interest" description="Disordered" evidence="1">
    <location>
        <begin position="468"/>
        <end position="580"/>
    </location>
</feature>
<feature type="compositionally biased region" description="Pro residues" evidence="1">
    <location>
        <begin position="138"/>
        <end position="152"/>
    </location>
</feature>
<protein>
    <submittedName>
        <fullName evidence="2">Uncharacterized protein</fullName>
    </submittedName>
</protein>
<feature type="compositionally biased region" description="Basic residues" evidence="1">
    <location>
        <begin position="37"/>
        <end position="49"/>
    </location>
</feature>
<feature type="region of interest" description="Disordered" evidence="1">
    <location>
        <begin position="1088"/>
        <end position="1111"/>
    </location>
</feature>
<feature type="region of interest" description="Disordered" evidence="1">
    <location>
        <begin position="722"/>
        <end position="793"/>
    </location>
</feature>
<gene>
    <name evidence="2" type="ORF">JX265_004431</name>
</gene>
<comment type="caution">
    <text evidence="2">The sequence shown here is derived from an EMBL/GenBank/DDBJ whole genome shotgun (WGS) entry which is preliminary data.</text>
</comment>
<dbReference type="Proteomes" id="UP000829685">
    <property type="component" value="Unassembled WGS sequence"/>
</dbReference>
<feature type="compositionally biased region" description="Polar residues" evidence="1">
    <location>
        <begin position="124"/>
        <end position="133"/>
    </location>
</feature>
<sequence length="1125" mass="123823">MLSSTETVLPPTKAGLYFDPPTFDSSSSTLDSTGPRALRKHKTLPHPRNSKPSATHGSRAPHGFGLAIDTKASWSESGSQVSSAPSQARRAGGPDLPPTPPAHSRTSSSSHSVLPSSPTCVGSPEQSVSSLSATRIPGTPPNQKSPPTPDVTPPQQMRRPKGPRPLLSDRIPSKATTADSRTESFKTAREDPYSSDEDKASMLRPTLHSGRTSRNTVRPTDVRRKKPQGIGLGLGLESDDNLTPRTKQEFFTFDGEWAGGASGSEVEQEWDENLFRNVTVRKRRPKPKMVAEETPRDSATEVLEDVTVTPTNATKALRSIPLHDNQRRYSSPKTVPDRDRGKRQTSASTSEPPVNVDARRSSVMSSRSTVSTVVEAILVDATPPRRRTLRHVRKQPTLRDSAPRISPASSTAYSTGLEETARYPRPRIGVDAGHTESFASSGTVNSLASRKARREVWKNGGVPVVVIPDRRASMKPAGTPSLRSTSSRRSQRSSSLSSIPLSNQSKVKDLAPYFERPSRRGRAMSMSTSDGSLPGDQRTIDYPPIVPLRTSSLSAPTSRNNSRSNSRSNSRADSLAGSRTNSLTAASLKLHNALQEQQAQDQSPKITVEQASSIPDVEYIAAEDDHSDERQLQPAPSVESHKERDVRDHRPLLDHNGDPFFGKRLTAHNTPFSIASVETNGTHSAAEVSEAMAVNIYPHQNRSVRMVDHTSKAFDANALDREHSVGSDETGETIKTERIGTEFEKPSITATGPDGEPVTPPQPQFSMDDVDSPLRNPRAPPEPPAIKFTPATPSGLTPAAEKMKMLGNYFEADAPERRPSLVKRALSLRRSSANGVPRSPGFLARTLSLSRNIRKDTAENPDMEVGEDAVRHQYPNIDDPPPDEDRLHPFWRPASSQFEPEDDEDWVYDVQGSVDRDDHYSAGSSRPGPPRRSLSSRMKRTFAILPITNDDHYMSAGNRAPDRRTIKRTPSGNLRVMRHRDSYSSMHWGRRSSSSNRHDDDNDEAEGRPSTAPDVRPGRRAWGVEKRVDSQGRRFFPGWQDKMEQYGFQNLQRRLSEHRRQKRSDALRQKISGPREVRDGVGEVIKRNSYKGPSYQTPSGVGVGRTVSMGDMDGVERAPRVQVQV</sequence>
<organism evidence="2 3">
    <name type="scientific">Neoarthrinium moseri</name>
    <dbReference type="NCBI Taxonomy" id="1658444"/>
    <lineage>
        <taxon>Eukaryota</taxon>
        <taxon>Fungi</taxon>
        <taxon>Dikarya</taxon>
        <taxon>Ascomycota</taxon>
        <taxon>Pezizomycotina</taxon>
        <taxon>Sordariomycetes</taxon>
        <taxon>Xylariomycetidae</taxon>
        <taxon>Amphisphaeriales</taxon>
        <taxon>Apiosporaceae</taxon>
        <taxon>Neoarthrinium</taxon>
    </lineage>
</organism>
<feature type="region of interest" description="Disordered" evidence="1">
    <location>
        <begin position="1"/>
        <end position="243"/>
    </location>
</feature>
<feature type="compositionally biased region" description="Polar residues" evidence="1">
    <location>
        <begin position="209"/>
        <end position="218"/>
    </location>
</feature>
<feature type="compositionally biased region" description="Low complexity" evidence="1">
    <location>
        <begin position="921"/>
        <end position="936"/>
    </location>
</feature>
<evidence type="ECO:0000256" key="1">
    <source>
        <dbReference type="SAM" id="MobiDB-lite"/>
    </source>
</evidence>